<name>A0A915DR93_9BILA</name>
<dbReference type="GO" id="GO:0042500">
    <property type="term" value="F:aspartic endopeptidase activity, intramembrane cleaving"/>
    <property type="evidence" value="ECO:0007669"/>
    <property type="project" value="InterPro"/>
</dbReference>
<dbReference type="Pfam" id="PF04258">
    <property type="entry name" value="Peptidase_A22B"/>
    <property type="match status" value="1"/>
</dbReference>
<dbReference type="Proteomes" id="UP000887574">
    <property type="component" value="Unplaced"/>
</dbReference>
<dbReference type="WBParaSite" id="jg22081">
    <property type="protein sequence ID" value="jg22081"/>
    <property type="gene ID" value="jg22081"/>
</dbReference>
<organism evidence="1 2">
    <name type="scientific">Ditylenchus dipsaci</name>
    <dbReference type="NCBI Taxonomy" id="166011"/>
    <lineage>
        <taxon>Eukaryota</taxon>
        <taxon>Metazoa</taxon>
        <taxon>Ecdysozoa</taxon>
        <taxon>Nematoda</taxon>
        <taxon>Chromadorea</taxon>
        <taxon>Rhabditida</taxon>
        <taxon>Tylenchina</taxon>
        <taxon>Tylenchomorpha</taxon>
        <taxon>Sphaerularioidea</taxon>
        <taxon>Anguinidae</taxon>
        <taxon>Anguininae</taxon>
        <taxon>Ditylenchus</taxon>
    </lineage>
</organism>
<accession>A0A915DR93</accession>
<keyword evidence="1" id="KW-1185">Reference proteome</keyword>
<dbReference type="GO" id="GO:0016020">
    <property type="term" value="C:membrane"/>
    <property type="evidence" value="ECO:0007669"/>
    <property type="project" value="InterPro"/>
</dbReference>
<sequence length="87" mass="10017">MAMFVYDIFMVFGTRLLTPSGCSVMLQVVTGMDCSSQKEDQELSQLYPLPPFYADTPEKIPILFYIPMLNDPMAECFDLKIEREFSM</sequence>
<reference evidence="2" key="1">
    <citation type="submission" date="2022-11" db="UniProtKB">
        <authorList>
            <consortium name="WormBaseParasite"/>
        </authorList>
    </citation>
    <scope>IDENTIFICATION</scope>
</reference>
<protein>
    <submittedName>
        <fullName evidence="2">Uncharacterized protein</fullName>
    </submittedName>
</protein>
<dbReference type="AlphaFoldDB" id="A0A915DR93"/>
<evidence type="ECO:0000313" key="1">
    <source>
        <dbReference type="Proteomes" id="UP000887574"/>
    </source>
</evidence>
<dbReference type="InterPro" id="IPR007369">
    <property type="entry name" value="Peptidase_A22B_SPP"/>
</dbReference>
<proteinExistence type="predicted"/>
<evidence type="ECO:0000313" key="2">
    <source>
        <dbReference type="WBParaSite" id="jg22081"/>
    </source>
</evidence>